<evidence type="ECO:0000259" key="4">
    <source>
        <dbReference type="Pfam" id="PF25066"/>
    </source>
</evidence>
<evidence type="ECO:0008006" key="7">
    <source>
        <dbReference type="Google" id="ProtNLM"/>
    </source>
</evidence>
<dbReference type="InterPro" id="IPR025941">
    <property type="entry name" value="Vps8_central_dom"/>
</dbReference>
<dbReference type="PANTHER" id="PTHR12616">
    <property type="entry name" value="VACUOLAR PROTEIN SORTING VPS41"/>
    <property type="match status" value="1"/>
</dbReference>
<dbReference type="OrthoDB" id="289913at2759"/>
<feature type="region of interest" description="Disordered" evidence="2">
    <location>
        <begin position="1"/>
        <end position="105"/>
    </location>
</feature>
<dbReference type="Pfam" id="PF25066">
    <property type="entry name" value="TPR_VPS8_2"/>
    <property type="match status" value="1"/>
</dbReference>
<sequence length="1478" mass="163293">MNQLDSASPASPGFPSHGEHGDDDKGDYSTRMGELFDGDEDEHDDEEEFLYDGVDAEHVTGTNYQEQLRDVLGPDDTSDVFEEEEVERSLLKEDPSEKFGDANTGWPFDHSQIVLDSPRLPQSPLAQPTMAALPPEPLFPVSHSPGAPEPFLLPSVSRLRSYISKSPRSEPSYSLSDIPTPLGFASTSSRISDISRSSTPGAGKGTWRVLHNVGNQLYGNRPSKAAIVLGASNLGSPTVLAANGLICVGTDVGRIFVFDFKQTLLAICGNDASASTVGSTSAVALSHDHTYLASGHVSGYIQIFDLKNPQVPARIVVPPSAEALLSGRQEGHLAGSRIVNVSFVAGRHTAIISADESGLAFYHSLGKVLFVEASDTIRILGNYPQELSHERTTSVSTLNPPGARSFRRRKPRNTLLSMATLPLGTVTHPTDAYQIVALLTANKLVIVGLKPSPKTWLKRTRPDDAELTFSGRRRGTLAWFPSTGTLQGPKDGGNDKTHPTLAYSWGRSIRLLRVSETMVKRSVLNPRTNKTREVDTGTLVFEDCGNWTVHDAIVALQWLNANQLLAFTAATLSVYDIRTSKLVEHVPFNAVALVSPSLSSTTDGSMSYLESQSDVAHSVRAYKGKIFLLCREALQVGTMLTWADKILSLVQQGDFLSAIELTRSYYTGDAPGNRNGLPDAAEEQKAVLGQKLHELMVASASYAFSEDRMTDGTHSSLDGRGVDRTSLFEGLVASCARSCITLDNYEFLFEDLFQYFEDAGITRIYLEQIETFVLGGIIDFVPPRITQRLVALHDDSGQPALAEQVIWHIDPSCLDINQAIHLCQTHQLWDALIYVYTRALQDYVAPIVELISLIRQRSHPSVPNGASVQHPTLLLRHAYKIFPYLINVLSGQTYPSGEPLPSDEAEQCEACGAEPTYPYARLLLRFDAESFLHSLDIAFEDSFLTDSPDISRLSIVKILLDIASCQDLPLSATIFINIFIARNIPKYPQYIRVEDIDPRILHDLLVSLATSLDPETREDRQLAAEYLLSAYSPRDSSEIEVIFEQAGFYRILQNRRRHERQWRQLLSSYLLDPSLQTASLLPYVEEVLYLSRSDNHGVLPDDIQSALSESLGHLLTLDLQSTAILVDTFTPSLHEYALSIMDATDDRRRYDYLLHLINPQVSDREDATSATSSHPPDHPHISDPLRLLFIKLQCRYMPSGVIETLDHMRNGLDWPTVERICEENHAYGAVLWALDQQGQPRDALAKAEAFEKQVTQRIARAVVDLDASDANVDETVNALREIGQRGTSICLAHSSTSATTAVPLEDIWFQLLSSQLHSVQVVSNLRLADGASGHRLKAMALSSLRDLVQNTFASLVTISSTRAVSFPRLFKRLVDPGLYADSTPGTPYTEFRTILTGMLESYRSDGDMLSLSQKLLHRDVFDTVEEYAKEKMRGWSVPHLCSRCHQRLLPHERSGGTIGTNVSITVTRAAIYHASCQH</sequence>
<comment type="caution">
    <text evidence="5">The sequence shown here is derived from an EMBL/GenBank/DDBJ whole genome shotgun (WGS) entry which is preliminary data.</text>
</comment>
<dbReference type="EMBL" id="JAGFBS010000014">
    <property type="protein sequence ID" value="KAG6375399.1"/>
    <property type="molecule type" value="Genomic_DNA"/>
</dbReference>
<dbReference type="Proteomes" id="UP000683000">
    <property type="component" value="Unassembled WGS sequence"/>
</dbReference>
<evidence type="ECO:0000313" key="5">
    <source>
        <dbReference type="EMBL" id="KAG6375399.1"/>
    </source>
</evidence>
<reference evidence="5" key="1">
    <citation type="submission" date="2021-03" db="EMBL/GenBank/DDBJ databases">
        <title>Evolutionary innovations through gain and loss of genes in the ectomycorrhizal Boletales.</title>
        <authorList>
            <person name="Wu G."/>
            <person name="Miyauchi S."/>
            <person name="Morin E."/>
            <person name="Yang Z.-L."/>
            <person name="Xu J."/>
            <person name="Martin F.M."/>
        </authorList>
    </citation>
    <scope>NUCLEOTIDE SEQUENCE</scope>
    <source>
        <strain evidence="5">BR01</strain>
    </source>
</reference>
<feature type="compositionally biased region" description="Acidic residues" evidence="2">
    <location>
        <begin position="76"/>
        <end position="86"/>
    </location>
</feature>
<dbReference type="Gene3D" id="2.130.10.10">
    <property type="entry name" value="YVTN repeat-like/Quinoprotein amine dehydrogenase"/>
    <property type="match status" value="1"/>
</dbReference>
<feature type="domain" description="Vacuolar protein sorting-associated protein 8 central" evidence="3">
    <location>
        <begin position="910"/>
        <end position="939"/>
    </location>
</feature>
<dbReference type="InterPro" id="IPR059070">
    <property type="entry name" value="TPR_VPS8_2"/>
</dbReference>
<dbReference type="GO" id="GO:0034058">
    <property type="term" value="P:endosomal vesicle fusion"/>
    <property type="evidence" value="ECO:0007669"/>
    <property type="project" value="TreeGrafter"/>
</dbReference>
<organism evidence="5 6">
    <name type="scientific">Boletus reticuloceps</name>
    <dbReference type="NCBI Taxonomy" id="495285"/>
    <lineage>
        <taxon>Eukaryota</taxon>
        <taxon>Fungi</taxon>
        <taxon>Dikarya</taxon>
        <taxon>Basidiomycota</taxon>
        <taxon>Agaricomycotina</taxon>
        <taxon>Agaricomycetes</taxon>
        <taxon>Agaricomycetidae</taxon>
        <taxon>Boletales</taxon>
        <taxon>Boletineae</taxon>
        <taxon>Boletaceae</taxon>
        <taxon>Boletoideae</taxon>
        <taxon>Boletus</taxon>
    </lineage>
</organism>
<dbReference type="GO" id="GO:0006623">
    <property type="term" value="P:protein targeting to vacuole"/>
    <property type="evidence" value="ECO:0007669"/>
    <property type="project" value="InterPro"/>
</dbReference>
<feature type="compositionally biased region" description="Basic and acidic residues" evidence="2">
    <location>
        <begin position="87"/>
        <end position="100"/>
    </location>
</feature>
<dbReference type="PANTHER" id="PTHR12616:SF8">
    <property type="entry name" value="VACUOLAR PROTEIN SORTING-ASSOCIATED PROTEIN 8 HOMOLOG"/>
    <property type="match status" value="1"/>
</dbReference>
<evidence type="ECO:0000259" key="3">
    <source>
        <dbReference type="Pfam" id="PF12816"/>
    </source>
</evidence>
<proteinExistence type="inferred from homology"/>
<name>A0A8I2YM88_9AGAM</name>
<dbReference type="InterPro" id="IPR045111">
    <property type="entry name" value="Vps41/Vps8"/>
</dbReference>
<feature type="compositionally biased region" description="Acidic residues" evidence="2">
    <location>
        <begin position="36"/>
        <end position="50"/>
    </location>
</feature>
<feature type="region of interest" description="Disordered" evidence="2">
    <location>
        <begin position="391"/>
        <end position="410"/>
    </location>
</feature>
<feature type="domain" description="Vacuolar protein sorting-associated protein 8 central" evidence="3">
    <location>
        <begin position="764"/>
        <end position="908"/>
    </location>
</feature>
<protein>
    <recommendedName>
        <fullName evidence="7">Vacuolar protein sorting-associated protein 8 central domain-containing protein</fullName>
    </recommendedName>
</protein>
<evidence type="ECO:0000256" key="1">
    <source>
        <dbReference type="ARBA" id="ARBA00009422"/>
    </source>
</evidence>
<evidence type="ECO:0000313" key="6">
    <source>
        <dbReference type="Proteomes" id="UP000683000"/>
    </source>
</evidence>
<accession>A0A8I2YM88</accession>
<dbReference type="GO" id="GO:0030897">
    <property type="term" value="C:HOPS complex"/>
    <property type="evidence" value="ECO:0007669"/>
    <property type="project" value="TreeGrafter"/>
</dbReference>
<dbReference type="Pfam" id="PF12816">
    <property type="entry name" value="TPR_Vps8"/>
    <property type="match status" value="2"/>
</dbReference>
<comment type="similarity">
    <text evidence="1">Belongs to the VPS8 family.</text>
</comment>
<gene>
    <name evidence="5" type="ORF">JVT61DRAFT_2956</name>
</gene>
<evidence type="ECO:0000256" key="2">
    <source>
        <dbReference type="SAM" id="MobiDB-lite"/>
    </source>
</evidence>
<feature type="domain" description="VPS8-like TPR-like repeats" evidence="4">
    <location>
        <begin position="1271"/>
        <end position="1430"/>
    </location>
</feature>
<dbReference type="Pfam" id="PF23410">
    <property type="entry name" value="Beta-prop_VPS8"/>
    <property type="match status" value="1"/>
</dbReference>
<dbReference type="InterPro" id="IPR011047">
    <property type="entry name" value="Quinoprotein_ADH-like_sf"/>
</dbReference>
<dbReference type="InterPro" id="IPR015943">
    <property type="entry name" value="WD40/YVTN_repeat-like_dom_sf"/>
</dbReference>
<feature type="compositionally biased region" description="Basic and acidic residues" evidence="2">
    <location>
        <begin position="17"/>
        <end position="28"/>
    </location>
</feature>
<dbReference type="GO" id="GO:0005770">
    <property type="term" value="C:late endosome"/>
    <property type="evidence" value="ECO:0007669"/>
    <property type="project" value="TreeGrafter"/>
</dbReference>
<dbReference type="SUPFAM" id="SSF50998">
    <property type="entry name" value="Quinoprotein alcohol dehydrogenase-like"/>
    <property type="match status" value="1"/>
</dbReference>
<keyword evidence="6" id="KW-1185">Reference proteome</keyword>